<keyword evidence="3 6" id="KW-0813">Transport</keyword>
<dbReference type="PRINTS" id="PR00690">
    <property type="entry name" value="ADHESNFAMILY"/>
</dbReference>
<dbReference type="RefSeq" id="WP_144334319.1">
    <property type="nucleotide sequence ID" value="NZ_VLPL01000009.1"/>
</dbReference>
<evidence type="ECO:0000256" key="5">
    <source>
        <dbReference type="ARBA" id="ARBA00022729"/>
    </source>
</evidence>
<gene>
    <name evidence="7" type="ORF">FO442_16465</name>
</gene>
<accession>A0A556MJV8</accession>
<keyword evidence="4" id="KW-0479">Metal-binding</keyword>
<dbReference type="Proteomes" id="UP000316008">
    <property type="component" value="Unassembled WGS sequence"/>
</dbReference>
<comment type="similarity">
    <text evidence="2 6">Belongs to the bacterial solute-binding protein 9 family.</text>
</comment>
<protein>
    <submittedName>
        <fullName evidence="7">Manganese transporter</fullName>
    </submittedName>
</protein>
<dbReference type="OrthoDB" id="9793396at2"/>
<evidence type="ECO:0000313" key="8">
    <source>
        <dbReference type="Proteomes" id="UP000316008"/>
    </source>
</evidence>
<dbReference type="GO" id="GO:0007155">
    <property type="term" value="P:cell adhesion"/>
    <property type="evidence" value="ECO:0007669"/>
    <property type="project" value="InterPro"/>
</dbReference>
<dbReference type="Pfam" id="PF01297">
    <property type="entry name" value="ZnuA"/>
    <property type="match status" value="1"/>
</dbReference>
<comment type="caution">
    <text evidence="7">The sequence shown here is derived from an EMBL/GenBank/DDBJ whole genome shotgun (WGS) entry which is preliminary data.</text>
</comment>
<evidence type="ECO:0000256" key="4">
    <source>
        <dbReference type="ARBA" id="ARBA00022723"/>
    </source>
</evidence>
<evidence type="ECO:0000256" key="3">
    <source>
        <dbReference type="ARBA" id="ARBA00022448"/>
    </source>
</evidence>
<dbReference type="PRINTS" id="PR00691">
    <property type="entry name" value="ADHESINB"/>
</dbReference>
<dbReference type="InterPro" id="IPR006129">
    <property type="entry name" value="AdhesinB"/>
</dbReference>
<dbReference type="EMBL" id="VLPL01000009">
    <property type="protein sequence ID" value="TSJ40191.1"/>
    <property type="molecule type" value="Genomic_DNA"/>
</dbReference>
<name>A0A556MJV8_9FLAO</name>
<dbReference type="PROSITE" id="PS51257">
    <property type="entry name" value="PROKAR_LIPOPROTEIN"/>
    <property type="match status" value="1"/>
</dbReference>
<sequence length="300" mass="33957">MKRFVYILICAGTVFSCKVKQTKENEKLIVCSTSITADCVRQVVGSKLTVKSLMGPGVDPHTYNPRPSDVVLLNDARLVVYTGFHLEGKMAELFSRLSERKEVISFQLDFPKQRILYTDGITPDPHVWFDTDSWVHGMNGVVDKLVELYPQYELEFRENFYRFMIQVQQKTKELKQKLSEIPEKQRVLITSHDAFHYFGRTFDIRVKALQGVSTSQEPGMRDVVDLVDFIVDHKVKAIFVENSVSPKALKSVLSSVERRGYHVKIGGTLFSDALGSKGSGADTYVGMLTHNVNSIKEGLK</sequence>
<dbReference type="GO" id="GO:0030001">
    <property type="term" value="P:metal ion transport"/>
    <property type="evidence" value="ECO:0007669"/>
    <property type="project" value="InterPro"/>
</dbReference>
<evidence type="ECO:0000256" key="2">
    <source>
        <dbReference type="ARBA" id="ARBA00011028"/>
    </source>
</evidence>
<dbReference type="AlphaFoldDB" id="A0A556MJV8"/>
<reference evidence="7 8" key="1">
    <citation type="submission" date="2019-07" db="EMBL/GenBank/DDBJ databases">
        <authorList>
            <person name="Huq M.A."/>
        </authorList>
    </citation>
    <scope>NUCLEOTIDE SEQUENCE [LARGE SCALE GENOMIC DNA]</scope>
    <source>
        <strain evidence="7 8">MAH-3</strain>
    </source>
</reference>
<evidence type="ECO:0000313" key="7">
    <source>
        <dbReference type="EMBL" id="TSJ40191.1"/>
    </source>
</evidence>
<dbReference type="GO" id="GO:0030313">
    <property type="term" value="C:cell envelope"/>
    <property type="evidence" value="ECO:0007669"/>
    <property type="project" value="UniProtKB-SubCell"/>
</dbReference>
<evidence type="ECO:0000256" key="6">
    <source>
        <dbReference type="RuleBase" id="RU003512"/>
    </source>
</evidence>
<dbReference type="PANTHER" id="PTHR42953">
    <property type="entry name" value="HIGH-AFFINITY ZINC UPTAKE SYSTEM PROTEIN ZNUA-RELATED"/>
    <property type="match status" value="1"/>
</dbReference>
<dbReference type="PANTHER" id="PTHR42953:SF1">
    <property type="entry name" value="METAL-BINDING PROTEIN HI_0362-RELATED"/>
    <property type="match status" value="1"/>
</dbReference>
<keyword evidence="8" id="KW-1185">Reference proteome</keyword>
<organism evidence="7 8">
    <name type="scientific">Fluviicola chungangensis</name>
    <dbReference type="NCBI Taxonomy" id="2597671"/>
    <lineage>
        <taxon>Bacteria</taxon>
        <taxon>Pseudomonadati</taxon>
        <taxon>Bacteroidota</taxon>
        <taxon>Flavobacteriia</taxon>
        <taxon>Flavobacteriales</taxon>
        <taxon>Crocinitomicaceae</taxon>
        <taxon>Fluviicola</taxon>
    </lineage>
</organism>
<dbReference type="InterPro" id="IPR006128">
    <property type="entry name" value="Lipoprotein_PsaA-like"/>
</dbReference>
<comment type="subcellular location">
    <subcellularLocation>
        <location evidence="1">Cell envelope</location>
    </subcellularLocation>
</comment>
<dbReference type="InterPro" id="IPR006127">
    <property type="entry name" value="ZnuA-like"/>
</dbReference>
<dbReference type="GO" id="GO:0046872">
    <property type="term" value="F:metal ion binding"/>
    <property type="evidence" value="ECO:0007669"/>
    <property type="project" value="UniProtKB-KW"/>
</dbReference>
<dbReference type="SUPFAM" id="SSF53807">
    <property type="entry name" value="Helical backbone' metal receptor"/>
    <property type="match status" value="1"/>
</dbReference>
<keyword evidence="5" id="KW-0732">Signal</keyword>
<dbReference type="Gene3D" id="3.40.50.1980">
    <property type="entry name" value="Nitrogenase molybdenum iron protein domain"/>
    <property type="match status" value="2"/>
</dbReference>
<proteinExistence type="inferred from homology"/>
<dbReference type="InterPro" id="IPR050492">
    <property type="entry name" value="Bact_metal-bind_prot9"/>
</dbReference>
<evidence type="ECO:0000256" key="1">
    <source>
        <dbReference type="ARBA" id="ARBA00004196"/>
    </source>
</evidence>